<keyword evidence="3" id="KW-0131">Cell cycle</keyword>
<gene>
    <name evidence="3" type="ORF">HF327_018610</name>
</gene>
<dbReference type="InterPro" id="IPR007449">
    <property type="entry name" value="ZipA_FtsZ-bd_C"/>
</dbReference>
<dbReference type="SUPFAM" id="SSF64383">
    <property type="entry name" value="Cell-division protein ZipA, C-terminal domain"/>
    <property type="match status" value="1"/>
</dbReference>
<sequence>MSNLQISLAVLGVVLLALIVAYNSWSARRNAPKRAEPVEESSDPQRHEPGMNTVGHGSDLTKYQSEPVLGDFGQAIPGTDPVQMPESGGRFAEADAELARLVAREAHEEAQRQEALAQDASAVNEPEGEVTAQRTDAAIAAVTTQAAPAPKPLKADPVEPVLTAETLSVSIPPASSVERRGHLDELIDAITPVTVAQMVPGEVALQAQPSTRRAGNKPFAIEGMNQDSRQWEPLQAGQRYLGFQAGVQLANRTGSLNEIEFSEFVTKIQRFADALGAMVDVPNMLNEVSRGRELDQFASEHDAQLSFMLRARQASWSAGYVQQNAQRLGFVTTPMPGRMLLASPIHGLPPVLVLSYDPQAAMGDDLDQSVVREFLLSLDVAQVPRGQQPFVRLRQVAEQLCQTMDGVLCDQNGYLLPVSALDPIQHDLELLYDKLDSRELSAGSLLARRLFS</sequence>
<dbReference type="Proteomes" id="UP000530032">
    <property type="component" value="Unassembled WGS sequence"/>
</dbReference>
<feature type="region of interest" description="Disordered" evidence="1">
    <location>
        <begin position="29"/>
        <end position="54"/>
    </location>
</feature>
<evidence type="ECO:0000313" key="3">
    <source>
        <dbReference type="EMBL" id="MBI1626496.1"/>
    </source>
</evidence>
<dbReference type="GO" id="GO:0090529">
    <property type="term" value="P:cell septum assembly"/>
    <property type="evidence" value="ECO:0007669"/>
    <property type="project" value="InterPro"/>
</dbReference>
<dbReference type="RefSeq" id="WP_198461806.1">
    <property type="nucleotide sequence ID" value="NZ_JABBCQ020000019.1"/>
</dbReference>
<evidence type="ECO:0000313" key="4">
    <source>
        <dbReference type="Proteomes" id="UP000530032"/>
    </source>
</evidence>
<proteinExistence type="predicted"/>
<dbReference type="SMART" id="SM00771">
    <property type="entry name" value="ZipA_C"/>
    <property type="match status" value="1"/>
</dbReference>
<dbReference type="AlphaFoldDB" id="A0A843B540"/>
<organism evidence="3 4">
    <name type="scientific">Comamonas suwonensis</name>
    <dbReference type="NCBI Taxonomy" id="2606214"/>
    <lineage>
        <taxon>Bacteria</taxon>
        <taxon>Pseudomonadati</taxon>
        <taxon>Pseudomonadota</taxon>
        <taxon>Betaproteobacteria</taxon>
        <taxon>Burkholderiales</taxon>
        <taxon>Comamonadaceae</taxon>
        <taxon>Comamonas</taxon>
    </lineage>
</organism>
<name>A0A843B540_9BURK</name>
<evidence type="ECO:0000256" key="1">
    <source>
        <dbReference type="SAM" id="MobiDB-lite"/>
    </source>
</evidence>
<keyword evidence="4" id="KW-1185">Reference proteome</keyword>
<feature type="region of interest" description="Disordered" evidence="1">
    <location>
        <begin position="106"/>
        <end position="126"/>
    </location>
</feature>
<comment type="caution">
    <text evidence="3">The sequence shown here is derived from an EMBL/GenBank/DDBJ whole genome shotgun (WGS) entry which is preliminary data.</text>
</comment>
<dbReference type="InterPro" id="IPR036765">
    <property type="entry name" value="ZipA_FtsZ-bd_C_sf"/>
</dbReference>
<keyword evidence="3" id="KW-0132">Cell division</keyword>
<accession>A0A843B540</accession>
<evidence type="ECO:0000259" key="2">
    <source>
        <dbReference type="SMART" id="SM00771"/>
    </source>
</evidence>
<feature type="domain" description="ZipA C-terminal FtsZ-binding" evidence="2">
    <location>
        <begin position="301"/>
        <end position="428"/>
    </location>
</feature>
<reference evidence="3" key="1">
    <citation type="submission" date="2020-12" db="EMBL/GenBank/DDBJ databases">
        <title>Comamonas sp. nov., isolated from stream water.</title>
        <authorList>
            <person name="Park K.-H."/>
        </authorList>
    </citation>
    <scope>NUCLEOTIDE SEQUENCE</scope>
    <source>
        <strain evidence="3">EJ-4</strain>
    </source>
</reference>
<dbReference type="EMBL" id="JABBCQ020000019">
    <property type="protein sequence ID" value="MBI1626496.1"/>
    <property type="molecule type" value="Genomic_DNA"/>
</dbReference>
<feature type="compositionally biased region" description="Basic and acidic residues" evidence="1">
    <location>
        <begin position="33"/>
        <end position="49"/>
    </location>
</feature>
<protein>
    <submittedName>
        <fullName evidence="3">Cell division protein FtsZ</fullName>
    </submittedName>
</protein>